<dbReference type="PIRSF" id="PIRSF024492">
    <property type="entry name" value="UCP024492"/>
    <property type="match status" value="1"/>
</dbReference>
<comment type="caution">
    <text evidence="1">The sequence shown here is derived from an EMBL/GenBank/DDBJ whole genome shotgun (WGS) entry which is preliminary data.</text>
</comment>
<reference evidence="1 2" key="1">
    <citation type="journal article" date="2016" name="MBio">
        <title>Lateral Gene Transfer in a Heavy Metal-Contaminated-Groundwater Microbial Community.</title>
        <authorList>
            <person name="Hemme C.L."/>
            <person name="Green S.J."/>
            <person name="Rishishwar L."/>
            <person name="Prakash O."/>
            <person name="Pettenato A."/>
            <person name="Chakraborty R."/>
            <person name="Deutschbauer A.M."/>
            <person name="Van Nostrand J.D."/>
            <person name="Wu L."/>
            <person name="He Z."/>
            <person name="Jordan I.K."/>
            <person name="Hazen T.C."/>
            <person name="Arkin A.P."/>
            <person name="Kostka J.E."/>
            <person name="Zhou J."/>
        </authorList>
    </citation>
    <scope>NUCLEOTIDE SEQUENCE [LARGE SCALE GENOMIC DNA]</scope>
    <source>
        <strain evidence="1 2">FW104-T7</strain>
    </source>
</reference>
<dbReference type="PANTHER" id="PTHR39337:SF1">
    <property type="entry name" value="BLR5642 PROTEIN"/>
    <property type="match status" value="1"/>
</dbReference>
<dbReference type="InterPro" id="IPR014519">
    <property type="entry name" value="UCP024492"/>
</dbReference>
<dbReference type="Pfam" id="PF04343">
    <property type="entry name" value="DUF488"/>
    <property type="match status" value="1"/>
</dbReference>
<sequence>MPDDPATIWTIGHSTRTLQEFLGLLGEYRIEAIADVRRFPGSRRYPYFASDALAATLPAHGIAYQWMPRLGGRRKVLPGSPNTAWRNASFQGYADYTATAEFAAGLAELLTLAAGKRTSMMCAEAVWWRCHRSIIADVLKLRGIEVVHIIDAAHTTVHPYTSAARVVDGRLSYAPAQDALL</sequence>
<organism evidence="1 2">
    <name type="scientific">Rhodanobacter thiooxydans</name>
    <dbReference type="NCBI Taxonomy" id="416169"/>
    <lineage>
        <taxon>Bacteria</taxon>
        <taxon>Pseudomonadati</taxon>
        <taxon>Pseudomonadota</taxon>
        <taxon>Gammaproteobacteria</taxon>
        <taxon>Lysobacterales</taxon>
        <taxon>Rhodanobacteraceae</taxon>
        <taxon>Rhodanobacter</taxon>
    </lineage>
</organism>
<protein>
    <recommendedName>
        <fullName evidence="3">DNA repair protein</fullName>
    </recommendedName>
</protein>
<evidence type="ECO:0000313" key="1">
    <source>
        <dbReference type="EMBL" id="KZC24839.1"/>
    </source>
</evidence>
<dbReference type="InterPro" id="IPR007438">
    <property type="entry name" value="DUF488"/>
</dbReference>
<dbReference type="RefSeq" id="WP_008437679.1">
    <property type="nucleotide sequence ID" value="NZ_LVJS01000018.1"/>
</dbReference>
<dbReference type="STRING" id="416169.RHOFW104T7_06495"/>
<dbReference type="PANTHER" id="PTHR39337">
    <property type="entry name" value="BLR5642 PROTEIN"/>
    <property type="match status" value="1"/>
</dbReference>
<dbReference type="AlphaFoldDB" id="A0A154QKU8"/>
<proteinExistence type="predicted"/>
<evidence type="ECO:0008006" key="3">
    <source>
        <dbReference type="Google" id="ProtNLM"/>
    </source>
</evidence>
<gene>
    <name evidence="1" type="ORF">RHOFW104T7_06495</name>
</gene>
<dbReference type="EMBL" id="LVJS01000018">
    <property type="protein sequence ID" value="KZC24839.1"/>
    <property type="molecule type" value="Genomic_DNA"/>
</dbReference>
<evidence type="ECO:0000313" key="2">
    <source>
        <dbReference type="Proteomes" id="UP000076131"/>
    </source>
</evidence>
<dbReference type="eggNOG" id="COG5483">
    <property type="taxonomic scope" value="Bacteria"/>
</dbReference>
<accession>A0A154QKU8</accession>
<keyword evidence="2" id="KW-1185">Reference proteome</keyword>
<name>A0A154QKU8_9GAMM</name>
<dbReference type="Proteomes" id="UP000076131">
    <property type="component" value="Unassembled WGS sequence"/>
</dbReference>